<evidence type="ECO:0000256" key="11">
    <source>
        <dbReference type="ARBA" id="ARBA00047558"/>
    </source>
</evidence>
<dbReference type="Pfam" id="PF23473">
    <property type="entry name" value="LysM3_LYK4_5"/>
    <property type="match status" value="1"/>
</dbReference>
<dbReference type="Pfam" id="PF23446">
    <property type="entry name" value="LysM1_NFP_LYK"/>
    <property type="match status" value="1"/>
</dbReference>
<dbReference type="SUPFAM" id="SSF56112">
    <property type="entry name" value="Protein kinase-like (PK-like)"/>
    <property type="match status" value="1"/>
</dbReference>
<feature type="domain" description="Protein kinase" evidence="14">
    <location>
        <begin position="240"/>
        <end position="514"/>
    </location>
</feature>
<dbReference type="GO" id="GO:0007166">
    <property type="term" value="P:cell surface receptor signaling pathway"/>
    <property type="evidence" value="ECO:0000318"/>
    <property type="project" value="GO_Central"/>
</dbReference>
<dbReference type="PROSITE" id="PS00108">
    <property type="entry name" value="PROTEIN_KINASE_ST"/>
    <property type="match status" value="1"/>
</dbReference>
<dbReference type="Gene3D" id="3.30.200.20">
    <property type="entry name" value="Phosphorylase Kinase, domain 1"/>
    <property type="match status" value="1"/>
</dbReference>
<dbReference type="GO" id="GO:0004674">
    <property type="term" value="F:protein serine/threonine kinase activity"/>
    <property type="evidence" value="ECO:0007669"/>
    <property type="project" value="UniProtKB-KW"/>
</dbReference>
<dbReference type="InterPro" id="IPR045274">
    <property type="entry name" value="WAK-like"/>
</dbReference>
<keyword evidence="10" id="KW-0472">Membrane</keyword>
<evidence type="ECO:0000256" key="3">
    <source>
        <dbReference type="ARBA" id="ARBA00022679"/>
    </source>
</evidence>
<keyword evidence="9" id="KW-1133">Transmembrane helix</keyword>
<dbReference type="InParanoid" id="B9RM90"/>
<dbReference type="PROSITE" id="PS51782">
    <property type="entry name" value="LYSM"/>
    <property type="match status" value="1"/>
</dbReference>
<keyword evidence="5" id="KW-0732">Signal</keyword>
<dbReference type="STRING" id="3988.B9RM90"/>
<evidence type="ECO:0000256" key="5">
    <source>
        <dbReference type="ARBA" id="ARBA00022729"/>
    </source>
</evidence>
<keyword evidence="17" id="KW-1185">Reference proteome</keyword>
<evidence type="ECO:0000256" key="6">
    <source>
        <dbReference type="ARBA" id="ARBA00022741"/>
    </source>
</evidence>
<comment type="subcellular location">
    <subcellularLocation>
        <location evidence="1">Membrane</location>
        <topology evidence="1">Single-pass type I membrane protein</topology>
    </subcellularLocation>
</comment>
<evidence type="ECO:0000256" key="10">
    <source>
        <dbReference type="ARBA" id="ARBA00023136"/>
    </source>
</evidence>
<dbReference type="SUPFAM" id="SSF54106">
    <property type="entry name" value="LysM domain"/>
    <property type="match status" value="1"/>
</dbReference>
<dbReference type="InterPro" id="IPR056561">
    <property type="entry name" value="NFP_LYK_LysM1"/>
</dbReference>
<dbReference type="Gene3D" id="1.10.510.10">
    <property type="entry name" value="Transferase(Phosphotransferase) domain 1"/>
    <property type="match status" value="1"/>
</dbReference>
<dbReference type="PROSITE" id="PS00107">
    <property type="entry name" value="PROTEIN_KINASE_ATP"/>
    <property type="match status" value="1"/>
</dbReference>
<dbReference type="Gene3D" id="3.10.350.10">
    <property type="entry name" value="LysM domain"/>
    <property type="match status" value="1"/>
</dbReference>
<dbReference type="InterPro" id="IPR018392">
    <property type="entry name" value="LysM"/>
</dbReference>
<dbReference type="eggNOG" id="ENOG502RE2V">
    <property type="taxonomic scope" value="Eukaryota"/>
</dbReference>
<gene>
    <name evidence="16" type="ORF">RCOM_1078700</name>
</gene>
<dbReference type="SMART" id="SM00220">
    <property type="entry name" value="S_TKc"/>
    <property type="match status" value="1"/>
</dbReference>
<protein>
    <submittedName>
        <fullName evidence="16">Uncharacterized protein</fullName>
    </submittedName>
</protein>
<dbReference type="PANTHER" id="PTHR27005">
    <property type="entry name" value="WALL-ASSOCIATED RECEPTOR KINASE-LIKE 21"/>
    <property type="match status" value="1"/>
</dbReference>
<evidence type="ECO:0000259" key="14">
    <source>
        <dbReference type="PROSITE" id="PS50011"/>
    </source>
</evidence>
<dbReference type="InterPro" id="IPR000719">
    <property type="entry name" value="Prot_kinase_dom"/>
</dbReference>
<dbReference type="CDD" id="cd14066">
    <property type="entry name" value="STKc_IRAK"/>
    <property type="match status" value="1"/>
</dbReference>
<evidence type="ECO:0000256" key="2">
    <source>
        <dbReference type="ARBA" id="ARBA00022527"/>
    </source>
</evidence>
<dbReference type="InterPro" id="IPR056563">
    <property type="entry name" value="LysM3_LYK4_5"/>
</dbReference>
<dbReference type="InterPro" id="IPR017441">
    <property type="entry name" value="Protein_kinase_ATP_BS"/>
</dbReference>
<dbReference type="InterPro" id="IPR036779">
    <property type="entry name" value="LysM_dom_sf"/>
</dbReference>
<keyword evidence="8 13" id="KW-0067">ATP-binding</keyword>
<dbReference type="PANTHER" id="PTHR27005:SF537">
    <property type="entry name" value="LYSM TYPE RECEPTOR KINASE"/>
    <property type="match status" value="1"/>
</dbReference>
<proteinExistence type="predicted"/>
<accession>B9RM90</accession>
<dbReference type="InterPro" id="IPR056562">
    <property type="entry name" value="LysM2_CERK1_LYK3_4_5"/>
</dbReference>
<dbReference type="PROSITE" id="PS50011">
    <property type="entry name" value="PROTEIN_KINASE_DOM"/>
    <property type="match status" value="1"/>
</dbReference>
<keyword evidence="6 13" id="KW-0547">Nucleotide-binding</keyword>
<dbReference type="GO" id="GO:0005886">
    <property type="term" value="C:plasma membrane"/>
    <property type="evidence" value="ECO:0000318"/>
    <property type="project" value="GO_Central"/>
</dbReference>
<evidence type="ECO:0000256" key="12">
    <source>
        <dbReference type="ARBA" id="ARBA00047951"/>
    </source>
</evidence>
<evidence type="ECO:0000256" key="4">
    <source>
        <dbReference type="ARBA" id="ARBA00022692"/>
    </source>
</evidence>
<sequence length="541" mass="59868">MPVFLTFSSRPPYDSPITISYLLGSEASSIALINNVSSIFTFLSEKSIIVPISCSCTSSIYHHNTSYFIQDSTDTYFTIANNTYQGLTTCQAIMDQNNYPSQGLPVGSELIVPLRCACPTQNQTENGVISLLVHMVTWGDTIASIANSFGVDEASILAANKLSENSTIYPFTPILVPLTNENRLTNPAANFSCQYPNGSVAVGGVDGMYCTSRSVGIGIGLTVFIPVHLQEELQRATDNYSQSRFLGQGGFSTVYKGMLPDGSIVAVKRSKTIDRTQIEQFINEVVILSQINHRNIVKLLGCCLETEFPLLVYEFISNGTLSQHIYNQDQESSLPWEHRFRIASEVAGALAYMHSAASFPIFHRDIKSANILLDDKYSAKVSDFGTSRSIPFDRTHLTTVVQGTFGYLDPEYFYTSQFTEKSDVYSFGVVLIELFTGEKPISSTRAEDERNLVAHFISMAKENRLLDLLDARVAKEARREDVYSIAKLVIKCVRSNGKNRPSIREVAMELDGIMKSHQESLSGDEASFILSVAEMENDIRG</sequence>
<keyword evidence="7" id="KW-0418">Kinase</keyword>
<keyword evidence="3" id="KW-0808">Transferase</keyword>
<dbReference type="InterPro" id="IPR008271">
    <property type="entry name" value="Ser/Thr_kinase_AS"/>
</dbReference>
<name>B9RM90_RICCO</name>
<dbReference type="Pfam" id="PF23472">
    <property type="entry name" value="LysM2_CERK1_LYK3_4_5"/>
    <property type="match status" value="1"/>
</dbReference>
<comment type="catalytic activity">
    <reaction evidence="12">
        <text>L-threonyl-[protein] + ATP = O-phospho-L-threonyl-[protein] + ADP + H(+)</text>
        <dbReference type="Rhea" id="RHEA:46608"/>
        <dbReference type="Rhea" id="RHEA-COMP:11060"/>
        <dbReference type="Rhea" id="RHEA-COMP:11605"/>
        <dbReference type="ChEBI" id="CHEBI:15378"/>
        <dbReference type="ChEBI" id="CHEBI:30013"/>
        <dbReference type="ChEBI" id="CHEBI:30616"/>
        <dbReference type="ChEBI" id="CHEBI:61977"/>
        <dbReference type="ChEBI" id="CHEBI:456216"/>
    </reaction>
</comment>
<evidence type="ECO:0000313" key="16">
    <source>
        <dbReference type="EMBL" id="EEF47413.1"/>
    </source>
</evidence>
<evidence type="ECO:0000259" key="15">
    <source>
        <dbReference type="PROSITE" id="PS51782"/>
    </source>
</evidence>
<keyword evidence="2" id="KW-0723">Serine/threonine-protein kinase</keyword>
<evidence type="ECO:0000313" key="17">
    <source>
        <dbReference type="Proteomes" id="UP000008311"/>
    </source>
</evidence>
<evidence type="ECO:0000256" key="8">
    <source>
        <dbReference type="ARBA" id="ARBA00022840"/>
    </source>
</evidence>
<keyword evidence="4" id="KW-0812">Transmembrane</keyword>
<evidence type="ECO:0000256" key="1">
    <source>
        <dbReference type="ARBA" id="ARBA00004479"/>
    </source>
</evidence>
<feature type="domain" description="LysM" evidence="15">
    <location>
        <begin position="132"/>
        <end position="176"/>
    </location>
</feature>
<dbReference type="CDD" id="cd00118">
    <property type="entry name" value="LysM"/>
    <property type="match status" value="1"/>
</dbReference>
<dbReference type="Pfam" id="PF00069">
    <property type="entry name" value="Pkinase"/>
    <property type="match status" value="1"/>
</dbReference>
<dbReference type="FunFam" id="1.10.510.10:FF:000084">
    <property type="entry name" value="Wall-associated receptor kinase 2"/>
    <property type="match status" value="1"/>
</dbReference>
<comment type="catalytic activity">
    <reaction evidence="11">
        <text>L-seryl-[protein] + ATP = O-phospho-L-seryl-[protein] + ADP + H(+)</text>
        <dbReference type="Rhea" id="RHEA:17989"/>
        <dbReference type="Rhea" id="RHEA-COMP:9863"/>
        <dbReference type="Rhea" id="RHEA-COMP:11604"/>
        <dbReference type="ChEBI" id="CHEBI:15378"/>
        <dbReference type="ChEBI" id="CHEBI:29999"/>
        <dbReference type="ChEBI" id="CHEBI:30616"/>
        <dbReference type="ChEBI" id="CHEBI:83421"/>
        <dbReference type="ChEBI" id="CHEBI:456216"/>
    </reaction>
</comment>
<dbReference type="AlphaFoldDB" id="B9RM90"/>
<evidence type="ECO:0000256" key="7">
    <source>
        <dbReference type="ARBA" id="ARBA00022777"/>
    </source>
</evidence>
<evidence type="ECO:0000256" key="13">
    <source>
        <dbReference type="PROSITE-ProRule" id="PRU10141"/>
    </source>
</evidence>
<dbReference type="EMBL" id="EQ973789">
    <property type="protein sequence ID" value="EEF47413.1"/>
    <property type="molecule type" value="Genomic_DNA"/>
</dbReference>
<reference evidence="17" key="1">
    <citation type="journal article" date="2010" name="Nat. Biotechnol.">
        <title>Draft genome sequence of the oilseed species Ricinus communis.</title>
        <authorList>
            <person name="Chan A.P."/>
            <person name="Crabtree J."/>
            <person name="Zhao Q."/>
            <person name="Lorenzi H."/>
            <person name="Orvis J."/>
            <person name="Puiu D."/>
            <person name="Melake-Berhan A."/>
            <person name="Jones K.M."/>
            <person name="Redman J."/>
            <person name="Chen G."/>
            <person name="Cahoon E.B."/>
            <person name="Gedil M."/>
            <person name="Stanke M."/>
            <person name="Haas B.J."/>
            <person name="Wortman J.R."/>
            <person name="Fraser-Liggett C.M."/>
            <person name="Ravel J."/>
            <person name="Rabinowicz P.D."/>
        </authorList>
    </citation>
    <scope>NUCLEOTIDE SEQUENCE [LARGE SCALE GENOMIC DNA]</scope>
    <source>
        <strain evidence="17">cv. Hale</strain>
    </source>
</reference>
<evidence type="ECO:0000256" key="9">
    <source>
        <dbReference type="ARBA" id="ARBA00022989"/>
    </source>
</evidence>
<dbReference type="SMART" id="SM00257">
    <property type="entry name" value="LysM"/>
    <property type="match status" value="2"/>
</dbReference>
<feature type="binding site" evidence="13">
    <location>
        <position position="268"/>
    </location>
    <ligand>
        <name>ATP</name>
        <dbReference type="ChEBI" id="CHEBI:30616"/>
    </ligand>
</feature>
<organism evidence="16 17">
    <name type="scientific">Ricinus communis</name>
    <name type="common">Castor bean</name>
    <dbReference type="NCBI Taxonomy" id="3988"/>
    <lineage>
        <taxon>Eukaryota</taxon>
        <taxon>Viridiplantae</taxon>
        <taxon>Streptophyta</taxon>
        <taxon>Embryophyta</taxon>
        <taxon>Tracheophyta</taxon>
        <taxon>Spermatophyta</taxon>
        <taxon>Magnoliopsida</taxon>
        <taxon>eudicotyledons</taxon>
        <taxon>Gunneridae</taxon>
        <taxon>Pentapetalae</taxon>
        <taxon>rosids</taxon>
        <taxon>fabids</taxon>
        <taxon>Malpighiales</taxon>
        <taxon>Euphorbiaceae</taxon>
        <taxon>Acalyphoideae</taxon>
        <taxon>Acalypheae</taxon>
        <taxon>Ricinus</taxon>
    </lineage>
</organism>
<dbReference type="Proteomes" id="UP000008311">
    <property type="component" value="Unassembled WGS sequence"/>
</dbReference>
<dbReference type="GO" id="GO:0005524">
    <property type="term" value="F:ATP binding"/>
    <property type="evidence" value="ECO:0007669"/>
    <property type="project" value="UniProtKB-UniRule"/>
</dbReference>
<dbReference type="InterPro" id="IPR011009">
    <property type="entry name" value="Kinase-like_dom_sf"/>
</dbReference>
<dbReference type="FunFam" id="3.30.200.20:FF:000043">
    <property type="entry name" value="Wall-associated receptor kinase 2"/>
    <property type="match status" value="1"/>
</dbReference>